<accession>A0AC61NQ26</accession>
<evidence type="ECO:0000313" key="2">
    <source>
        <dbReference type="Proteomes" id="UP000826212"/>
    </source>
</evidence>
<name>A0AC61NQ26_9BACT</name>
<evidence type="ECO:0000313" key="1">
    <source>
        <dbReference type="EMBL" id="QZE15724.1"/>
    </source>
</evidence>
<gene>
    <name evidence="1" type="ORF">K4L44_07790</name>
</gene>
<sequence length="236" mass="26788">MTRSIIHRANTRGFSNLSWLKSHHSFSFGQYFNPIRMQFGKLRVLNDEKIEPQRGFTSTPLDNMEMVTIVLEGTLRHSDTLGNQLELPPGSVQCLSGGTGVKHSEVNDSESDILRLLHFRVLPHTRGEEPEYHHAHYDLFTVKDTLTPLVDPSFHCHVNQDAYVSWGNVSKGKMVKYKFHQSNSGIYLLTLDGMVQCVDHVAFVNDAIGVWSDEEEVEIKVLSDARFVVVEIPPTR</sequence>
<keyword evidence="2" id="KW-1185">Reference proteome</keyword>
<dbReference type="EMBL" id="CP081303">
    <property type="protein sequence ID" value="QZE15724.1"/>
    <property type="molecule type" value="Genomic_DNA"/>
</dbReference>
<reference evidence="1" key="1">
    <citation type="submission" date="2021-08" db="EMBL/GenBank/DDBJ databases">
        <title>Novel anaerobic bacterium isolated from sea squirt in East Sea, Republic of Korea.</title>
        <authorList>
            <person name="Nguyen T.H."/>
            <person name="Li Z."/>
            <person name="Lee Y.-J."/>
            <person name="Ko J."/>
            <person name="Kim S.-G."/>
        </authorList>
    </citation>
    <scope>NUCLEOTIDE SEQUENCE</scope>
    <source>
        <strain evidence="1">KCTC 25031</strain>
    </source>
</reference>
<dbReference type="Proteomes" id="UP000826212">
    <property type="component" value="Chromosome"/>
</dbReference>
<organism evidence="1 2">
    <name type="scientific">Halosquirtibacter laminarini</name>
    <dbReference type="NCBI Taxonomy" id="3374600"/>
    <lineage>
        <taxon>Bacteria</taxon>
        <taxon>Pseudomonadati</taxon>
        <taxon>Bacteroidota</taxon>
        <taxon>Bacteroidia</taxon>
        <taxon>Marinilabiliales</taxon>
        <taxon>Prolixibacteraceae</taxon>
        <taxon>Halosquirtibacter</taxon>
    </lineage>
</organism>
<proteinExistence type="predicted"/>
<protein>
    <submittedName>
        <fullName evidence="1">Pirin family protein</fullName>
    </submittedName>
</protein>